<dbReference type="Gene3D" id="3.10.20.90">
    <property type="entry name" value="Phosphatidylinositol 3-kinase Catalytic Subunit, Chain A, domain 1"/>
    <property type="match status" value="1"/>
</dbReference>
<dbReference type="InterPro" id="IPR029071">
    <property type="entry name" value="Ubiquitin-like_domsf"/>
</dbReference>
<dbReference type="FunFam" id="3.10.20.90:FF:000154">
    <property type="entry name" value="Large proline-rich protein BAG6"/>
    <property type="match status" value="1"/>
</dbReference>
<dbReference type="GO" id="GO:0036503">
    <property type="term" value="P:ERAD pathway"/>
    <property type="evidence" value="ECO:0007669"/>
    <property type="project" value="TreeGrafter"/>
</dbReference>
<gene>
    <name evidence="3" type="ORF">F511_03438</name>
</gene>
<dbReference type="PROSITE" id="PS50053">
    <property type="entry name" value="UBIQUITIN_2"/>
    <property type="match status" value="1"/>
</dbReference>
<organism evidence="3 4">
    <name type="scientific">Dorcoceras hygrometricum</name>
    <dbReference type="NCBI Taxonomy" id="472368"/>
    <lineage>
        <taxon>Eukaryota</taxon>
        <taxon>Viridiplantae</taxon>
        <taxon>Streptophyta</taxon>
        <taxon>Embryophyta</taxon>
        <taxon>Tracheophyta</taxon>
        <taxon>Spermatophyta</taxon>
        <taxon>Magnoliopsida</taxon>
        <taxon>eudicotyledons</taxon>
        <taxon>Gunneridae</taxon>
        <taxon>Pentapetalae</taxon>
        <taxon>asterids</taxon>
        <taxon>lamiids</taxon>
        <taxon>Lamiales</taxon>
        <taxon>Gesneriaceae</taxon>
        <taxon>Didymocarpoideae</taxon>
        <taxon>Trichosporeae</taxon>
        <taxon>Loxocarpinae</taxon>
        <taxon>Dorcoceras</taxon>
    </lineage>
</organism>
<feature type="compositionally biased region" description="Polar residues" evidence="1">
    <location>
        <begin position="902"/>
        <end position="928"/>
    </location>
</feature>
<feature type="region of interest" description="Disordered" evidence="1">
    <location>
        <begin position="802"/>
        <end position="844"/>
    </location>
</feature>
<dbReference type="EMBL" id="KQ987245">
    <property type="protein sequence ID" value="KZV57869.1"/>
    <property type="molecule type" value="Genomic_DNA"/>
</dbReference>
<dbReference type="SUPFAM" id="SSF54236">
    <property type="entry name" value="Ubiquitin-like"/>
    <property type="match status" value="1"/>
</dbReference>
<evidence type="ECO:0000256" key="1">
    <source>
        <dbReference type="SAM" id="MobiDB-lite"/>
    </source>
</evidence>
<reference evidence="3 4" key="1">
    <citation type="journal article" date="2015" name="Proc. Natl. Acad. Sci. U.S.A.">
        <title>The resurrection genome of Boea hygrometrica: A blueprint for survival of dehydration.</title>
        <authorList>
            <person name="Xiao L."/>
            <person name="Yang G."/>
            <person name="Zhang L."/>
            <person name="Yang X."/>
            <person name="Zhao S."/>
            <person name="Ji Z."/>
            <person name="Zhou Q."/>
            <person name="Hu M."/>
            <person name="Wang Y."/>
            <person name="Chen M."/>
            <person name="Xu Y."/>
            <person name="Jin H."/>
            <person name="Xiao X."/>
            <person name="Hu G."/>
            <person name="Bao F."/>
            <person name="Hu Y."/>
            <person name="Wan P."/>
            <person name="Li L."/>
            <person name="Deng X."/>
            <person name="Kuang T."/>
            <person name="Xiang C."/>
            <person name="Zhu J.K."/>
            <person name="Oliver M.J."/>
            <person name="He Y."/>
        </authorList>
    </citation>
    <scope>NUCLEOTIDE SEQUENCE [LARGE SCALE GENOMIC DNA]</scope>
    <source>
        <strain evidence="4">cv. XS01</strain>
    </source>
</reference>
<sequence length="1016" mass="107687">MGSKSGERTDISHNDVAECSETTVEIKIKMLDSQTFTLRVDKCVPVPELKEQIASLTGVLSEQQRLICRGKVLKDDQLLSAYRILCSFDFLFECGSLFEVLFNIPDVEDGHTLHLVVRQPVVPSPESSFDHPATDPVIETGLNPGNSAGSGMVVGTFNLSEQGDGAFPDLNRIVSAVLSTFGVPRSGNGGEGIDLNVLPSERHPTVPSHAGFRNSSRMQLDQLGAASVPVEAMQPPIIPDALTTLSQYLSHLRQEFTANAGGQIGNFGNTGFSERVGHELNTTIHSNEARGLLTPESLAEVMTSTRQLLVGQATECLSQLAVQLQCHSNVTDPLERSRIQSSAIRSGALFQNLGSLLLELGRAIMTLRMGQTPADAIVNTGPSVFVSSTGPNPIMVQPLPFQPGASFGSIPVGTAQQGSGLASGSGGSGYLPRNIDIRIRTGSVFSRRDTIGSQPQGQGVPVSSDIANSDPQEPAGPDSNSSNREPQVRTIPVRTVVAAVPAAVGRGSDPSRSSIGILYPVLARVQQVTAGNPNGAIASEAVDQHHGPVGNTQQPMSVSGPQQQNDGMTGGSDISNSAAEVITGEEFSAQIQGGLEQLLRTLLPGENANPLSSGLFPSPSEVRQDIGSAADATAPTVSEEGITLSNMLRQLMPMITENVGTSSVQTQADANGDVESSSTHERAWPPESPQRPKRQKVFPSERHPTVPSHAGFRNSSRMQLDQLGASVPVEAMQPPVALGFNQFLLHIIIPDALTTLSQYLSHLRQEFTANGLELSLIETYISSILFHQLFLASRSVFSRRDTIGSQPQGQGVPVSSDIVNSDPQEPAGPDSNSSNREPQVRTIPVRTVVAAVPAAVGRGSDPSRSSIGILYPVLARVQQVTAGNPNGAIASEAVDQHHGPVGNTQQPMSVSGPQQQNDGMTGGSENITDPSATVMASTICALILDSTSEEALLQQPNFNIDDLTSLSLLLKRSLATSVPDLMVGNNNSEADLHQIIALCYSSWEDRFPRIKGVVER</sequence>
<feature type="compositionally biased region" description="Polar residues" evidence="1">
    <location>
        <begin position="662"/>
        <end position="677"/>
    </location>
</feature>
<feature type="region of interest" description="Disordered" evidence="1">
    <location>
        <begin position="662"/>
        <end position="712"/>
    </location>
</feature>
<dbReference type="OrthoDB" id="267397at2759"/>
<evidence type="ECO:0000313" key="3">
    <source>
        <dbReference type="EMBL" id="KZV57869.1"/>
    </source>
</evidence>
<dbReference type="GO" id="GO:0051787">
    <property type="term" value="F:misfolded protein binding"/>
    <property type="evidence" value="ECO:0007669"/>
    <property type="project" value="TreeGrafter"/>
</dbReference>
<proteinExistence type="predicted"/>
<feature type="domain" description="Ubiquitin-like" evidence="2">
    <location>
        <begin position="24"/>
        <end position="84"/>
    </location>
</feature>
<dbReference type="PANTHER" id="PTHR15204">
    <property type="entry name" value="LARGE PROLINE-RICH PROTEIN BAG6"/>
    <property type="match status" value="1"/>
</dbReference>
<dbReference type="GO" id="GO:0071818">
    <property type="term" value="C:BAT3 complex"/>
    <property type="evidence" value="ECO:0007669"/>
    <property type="project" value="TreeGrafter"/>
</dbReference>
<feature type="compositionally biased region" description="Polar residues" evidence="1">
    <location>
        <begin position="550"/>
        <end position="575"/>
    </location>
</feature>
<dbReference type="CDD" id="cd17039">
    <property type="entry name" value="Ubl_ubiquitin_like"/>
    <property type="match status" value="1"/>
</dbReference>
<feature type="region of interest" description="Disordered" evidence="1">
    <location>
        <begin position="897"/>
        <end position="928"/>
    </location>
</feature>
<feature type="region of interest" description="Disordered" evidence="1">
    <location>
        <begin position="448"/>
        <end position="492"/>
    </location>
</feature>
<dbReference type="PANTHER" id="PTHR15204:SF0">
    <property type="entry name" value="LARGE PROLINE-RICH PROTEIN BAG6"/>
    <property type="match status" value="1"/>
</dbReference>
<dbReference type="GO" id="GO:0031593">
    <property type="term" value="F:polyubiquitin modification-dependent protein binding"/>
    <property type="evidence" value="ECO:0007669"/>
    <property type="project" value="TreeGrafter"/>
</dbReference>
<dbReference type="AlphaFoldDB" id="A0A2Z7DDA6"/>
<dbReference type="Proteomes" id="UP000250235">
    <property type="component" value="Unassembled WGS sequence"/>
</dbReference>
<dbReference type="InterPro" id="IPR000626">
    <property type="entry name" value="Ubiquitin-like_dom"/>
</dbReference>
<evidence type="ECO:0000313" key="4">
    <source>
        <dbReference type="Proteomes" id="UP000250235"/>
    </source>
</evidence>
<evidence type="ECO:0000259" key="2">
    <source>
        <dbReference type="PROSITE" id="PS50053"/>
    </source>
</evidence>
<dbReference type="Pfam" id="PF00240">
    <property type="entry name" value="ubiquitin"/>
    <property type="match status" value="1"/>
</dbReference>
<keyword evidence="4" id="KW-1185">Reference proteome</keyword>
<accession>A0A2Z7DDA6</accession>
<protein>
    <submittedName>
        <fullName evidence="3">Large proline-rich protein bag6-B-like</fullName>
    </submittedName>
</protein>
<name>A0A2Z7DDA6_9LAMI</name>
<feature type="region of interest" description="Disordered" evidence="1">
    <location>
        <begin position="545"/>
        <end position="575"/>
    </location>
</feature>
<dbReference type="SMART" id="SM00213">
    <property type="entry name" value="UBQ"/>
    <property type="match status" value="1"/>
</dbReference>